<dbReference type="RefSeq" id="WP_154448453.1">
    <property type="nucleotide sequence ID" value="NZ_WIND01000018.1"/>
</dbReference>
<proteinExistence type="predicted"/>
<dbReference type="SMART" id="SM00563">
    <property type="entry name" value="PlsC"/>
    <property type="match status" value="1"/>
</dbReference>
<keyword evidence="3 5" id="KW-0012">Acyltransferase</keyword>
<dbReference type="Proteomes" id="UP000474957">
    <property type="component" value="Unassembled WGS sequence"/>
</dbReference>
<accession>A0A6L5Z4X9</accession>
<evidence type="ECO:0000313" key="5">
    <source>
        <dbReference type="EMBL" id="MSU91369.1"/>
    </source>
</evidence>
<evidence type="ECO:0000259" key="4">
    <source>
        <dbReference type="SMART" id="SM00563"/>
    </source>
</evidence>
<feature type="domain" description="Phospholipid/glycerol acyltransferase" evidence="4">
    <location>
        <begin position="80"/>
        <end position="202"/>
    </location>
</feature>
<reference evidence="5 6" key="1">
    <citation type="submission" date="2019-10" db="EMBL/GenBank/DDBJ databases">
        <title>Cognatihalovulum marinum gen. nov. sp. nov., a new member of the family Rhodobacteraceae isolated from deep seawater of the Northwest Indian Ocean.</title>
        <authorList>
            <person name="Ruan C."/>
            <person name="Wang J."/>
            <person name="Zheng X."/>
            <person name="Song L."/>
            <person name="Zhu Y."/>
            <person name="Huang Y."/>
            <person name="Lu Z."/>
            <person name="Du W."/>
            <person name="Huang L."/>
            <person name="Dai X."/>
        </authorList>
    </citation>
    <scope>NUCLEOTIDE SEQUENCE [LARGE SCALE GENOMIC DNA]</scope>
    <source>
        <strain evidence="5 6">2CG4</strain>
    </source>
</reference>
<name>A0A6L5Z4X9_9RHOB</name>
<dbReference type="AlphaFoldDB" id="A0A6L5Z4X9"/>
<evidence type="ECO:0000256" key="2">
    <source>
        <dbReference type="ARBA" id="ARBA00022679"/>
    </source>
</evidence>
<dbReference type="Pfam" id="PF01553">
    <property type="entry name" value="Acyltransferase"/>
    <property type="match status" value="1"/>
</dbReference>
<comment type="pathway">
    <text evidence="1">Lipid metabolism.</text>
</comment>
<organism evidence="5 6">
    <name type="scientific">Halovulum marinum</name>
    <dbReference type="NCBI Taxonomy" id="2662447"/>
    <lineage>
        <taxon>Bacteria</taxon>
        <taxon>Pseudomonadati</taxon>
        <taxon>Pseudomonadota</taxon>
        <taxon>Alphaproteobacteria</taxon>
        <taxon>Rhodobacterales</taxon>
        <taxon>Paracoccaceae</taxon>
        <taxon>Halovulum</taxon>
    </lineage>
</organism>
<dbReference type="SUPFAM" id="SSF69593">
    <property type="entry name" value="Glycerol-3-phosphate (1)-acyltransferase"/>
    <property type="match status" value="1"/>
</dbReference>
<dbReference type="EMBL" id="WIND01000018">
    <property type="protein sequence ID" value="MSU91369.1"/>
    <property type="molecule type" value="Genomic_DNA"/>
</dbReference>
<comment type="caution">
    <text evidence="5">The sequence shown here is derived from an EMBL/GenBank/DDBJ whole genome shotgun (WGS) entry which is preliminary data.</text>
</comment>
<evidence type="ECO:0000256" key="1">
    <source>
        <dbReference type="ARBA" id="ARBA00005189"/>
    </source>
</evidence>
<dbReference type="GO" id="GO:0006654">
    <property type="term" value="P:phosphatidic acid biosynthetic process"/>
    <property type="evidence" value="ECO:0007669"/>
    <property type="project" value="TreeGrafter"/>
</dbReference>
<evidence type="ECO:0000256" key="3">
    <source>
        <dbReference type="ARBA" id="ARBA00023315"/>
    </source>
</evidence>
<sequence>MKERVDPLIEERAPWLYRKGMHIRTIRGLLHLMLGYDLTVSIGERLQHLPAPELMDALSAMIAHNVEISGLDRIPAQGPAMVVCNHPTGIADGIILWSVLRQRRPDLFFFANRDAIRVMPQTHEIIAPVEWRPEKRSHGSNRETLTYAAQAFKQGRLAVLFPSGRLAKRRGLKLYERPWMPSAAMLARKYQLPVVPIHITARNSVLFYLFDAIHPTLRDVTLFHEVINKGDHSFRLRAGRVLDGAQLSRDSAAATQELYRATMRAAVEEGDYSVLIPSARPSWVQRQITALNR</sequence>
<keyword evidence="2 5" id="KW-0808">Transferase</keyword>
<keyword evidence="6" id="KW-1185">Reference proteome</keyword>
<dbReference type="PANTHER" id="PTHR10434:SF11">
    <property type="entry name" value="1-ACYL-SN-GLYCEROL-3-PHOSPHATE ACYLTRANSFERASE"/>
    <property type="match status" value="1"/>
</dbReference>
<dbReference type="InterPro" id="IPR002123">
    <property type="entry name" value="Plipid/glycerol_acylTrfase"/>
</dbReference>
<protein>
    <submittedName>
        <fullName evidence="5">Glycerol acyltransferase</fullName>
    </submittedName>
</protein>
<dbReference type="GO" id="GO:0003841">
    <property type="term" value="F:1-acylglycerol-3-phosphate O-acyltransferase activity"/>
    <property type="evidence" value="ECO:0007669"/>
    <property type="project" value="TreeGrafter"/>
</dbReference>
<evidence type="ECO:0000313" key="6">
    <source>
        <dbReference type="Proteomes" id="UP000474957"/>
    </source>
</evidence>
<gene>
    <name evidence="5" type="ORF">GE300_17450</name>
</gene>
<dbReference type="PANTHER" id="PTHR10434">
    <property type="entry name" value="1-ACYL-SN-GLYCEROL-3-PHOSPHATE ACYLTRANSFERASE"/>
    <property type="match status" value="1"/>
</dbReference>